<evidence type="ECO:0000313" key="2">
    <source>
        <dbReference type="Proteomes" id="UP000050501"/>
    </source>
</evidence>
<dbReference type="Proteomes" id="UP000050501">
    <property type="component" value="Unassembled WGS sequence"/>
</dbReference>
<dbReference type="OrthoDB" id="3476955at2"/>
<organism evidence="1 2">
    <name type="scientific">Levilinea saccharolytica</name>
    <dbReference type="NCBI Taxonomy" id="229921"/>
    <lineage>
        <taxon>Bacteria</taxon>
        <taxon>Bacillati</taxon>
        <taxon>Chloroflexota</taxon>
        <taxon>Anaerolineae</taxon>
        <taxon>Anaerolineales</taxon>
        <taxon>Anaerolineaceae</taxon>
        <taxon>Levilinea</taxon>
    </lineage>
</organism>
<dbReference type="RefSeq" id="WP_062418551.1">
    <property type="nucleotide sequence ID" value="NZ_DF967974.1"/>
</dbReference>
<protein>
    <submittedName>
        <fullName evidence="1">Uncharacterized protein</fullName>
    </submittedName>
</protein>
<dbReference type="EMBL" id="LGCM01000027">
    <property type="protein sequence ID" value="KPL85071.1"/>
    <property type="molecule type" value="Genomic_DNA"/>
</dbReference>
<evidence type="ECO:0000313" key="1">
    <source>
        <dbReference type="EMBL" id="KPL85071.1"/>
    </source>
</evidence>
<comment type="caution">
    <text evidence="1">The sequence shown here is derived from an EMBL/GenBank/DDBJ whole genome shotgun (WGS) entry which is preliminary data.</text>
</comment>
<dbReference type="AlphaFoldDB" id="A0A0P6Y816"/>
<reference evidence="1 2" key="1">
    <citation type="submission" date="2015-07" db="EMBL/GenBank/DDBJ databases">
        <title>Genome sequence of Levilinea saccharolytica DSM 16555.</title>
        <authorList>
            <person name="Hemp J."/>
            <person name="Ward L.M."/>
            <person name="Pace L.A."/>
            <person name="Fischer W.W."/>
        </authorList>
    </citation>
    <scope>NUCLEOTIDE SEQUENCE [LARGE SCALE GENOMIC DNA]</scope>
    <source>
        <strain evidence="1 2">KIBI-1</strain>
    </source>
</reference>
<name>A0A0P6Y816_9CHLR</name>
<sequence>MLIIAELKDQNGQPIAILTVPPKEFKTGSKGYYANAKTVIEGKSYQVQIQLVEIGSKKTASDEGTPSA</sequence>
<keyword evidence="2" id="KW-1185">Reference proteome</keyword>
<proteinExistence type="predicted"/>
<accession>A0A0P6Y816</accession>
<gene>
    <name evidence="1" type="ORF">ADN01_06770</name>
</gene>